<accession>A0ABY9TM63</accession>
<dbReference type="PANTHER" id="PTHR33361:SF2">
    <property type="entry name" value="DUF885 DOMAIN-CONTAINING PROTEIN"/>
    <property type="match status" value="1"/>
</dbReference>
<organism evidence="1 2">
    <name type="scientific">Thalassotalea nanhaiensis</name>
    <dbReference type="NCBI Taxonomy" id="3065648"/>
    <lineage>
        <taxon>Bacteria</taxon>
        <taxon>Pseudomonadati</taxon>
        <taxon>Pseudomonadota</taxon>
        <taxon>Gammaproteobacteria</taxon>
        <taxon>Alteromonadales</taxon>
        <taxon>Colwelliaceae</taxon>
        <taxon>Thalassotalea</taxon>
    </lineage>
</organism>
<evidence type="ECO:0000313" key="1">
    <source>
        <dbReference type="EMBL" id="WNC69914.1"/>
    </source>
</evidence>
<dbReference type="InterPro" id="IPR010281">
    <property type="entry name" value="DUF885"/>
</dbReference>
<keyword evidence="2" id="KW-1185">Reference proteome</keyword>
<dbReference type="EMBL" id="CP134146">
    <property type="protein sequence ID" value="WNC69914.1"/>
    <property type="molecule type" value="Genomic_DNA"/>
</dbReference>
<sequence>MMKLVSVIFIPLTLLCMSCSDQEQIITVVETKQKPKIEVITSIAEPEQISLYETIDISTKVFFKYKPQFASMVGITNADVGFYYQNQLDSYDIETTKQFKQDLAKTANALTNLASNHEDVDEDNRRVMANLFGYFAGSPKHDIGFIDSYFGHQPFIISQINGPLIDTLFTFTNGETINSIASANDYINRLEGFAEQIKEVEQVFIKDSQQGWIPPAAIIKSSIEYLTGYTDVAVKNNTLLTHFSDSLDKAPQINAADKKQFISKAQTILANKIYPAFIQVTNTVKGVQSKAPTSDGIWAQPGGEEFYQYTIKTQGNSDLTADEIHQLGLKEVSRISADMDSILQQFNYTQGSVAQRLIALAKEPRFSYSDTEQDREQVIIDLTAQIDAINKIMPTQFKTPISYNVEVKAFPREVEEGNSGGQYTNPSLDGSKPGIFWINLRDIENLAKFDLPTLTFHETNPGHHWQVSLNMAQTKLPLLRKFAAYNAYVEGWALYAEQVAYEMGMYAQDPYSNLGRLKAEIFRAVRLVVDTGLHHKKWTREQAIAYMIEHTGAPHSEAKAEIERYMVWPGQALGYKLGMLKILELRAQAEKLLGERFDISEFHDVVLLNGALPLSILEQKVNDWIAEQ</sequence>
<reference evidence="2" key="1">
    <citation type="submission" date="2023-09" db="EMBL/GenBank/DDBJ databases">
        <authorList>
            <person name="Li S."/>
            <person name="Li X."/>
            <person name="Zhang C."/>
            <person name="Zhao Z."/>
        </authorList>
    </citation>
    <scope>NUCLEOTIDE SEQUENCE [LARGE SCALE GENOMIC DNA]</scope>
    <source>
        <strain evidence="2">SQ345</strain>
    </source>
</reference>
<dbReference type="Pfam" id="PF05960">
    <property type="entry name" value="DUF885"/>
    <property type="match status" value="1"/>
</dbReference>
<proteinExistence type="predicted"/>
<dbReference type="PANTHER" id="PTHR33361">
    <property type="entry name" value="GLR0591 PROTEIN"/>
    <property type="match status" value="1"/>
</dbReference>
<gene>
    <name evidence="1" type="ORF">RI845_07195</name>
</gene>
<protein>
    <submittedName>
        <fullName evidence="1">DUF885 domain-containing protein</fullName>
    </submittedName>
</protein>
<evidence type="ECO:0000313" key="2">
    <source>
        <dbReference type="Proteomes" id="UP001248581"/>
    </source>
</evidence>
<name>A0ABY9TM63_9GAMM</name>
<dbReference type="Proteomes" id="UP001248581">
    <property type="component" value="Chromosome"/>
</dbReference>
<dbReference type="RefSeq" id="WP_348389056.1">
    <property type="nucleotide sequence ID" value="NZ_CP134146.1"/>
</dbReference>